<dbReference type="Proteomes" id="UP000259030">
    <property type="component" value="Plasmid pDFI3"/>
</dbReference>
<protein>
    <submittedName>
        <fullName evidence="1">Uncharacterized protein</fullName>
    </submittedName>
</protein>
<proteinExistence type="predicted"/>
<dbReference type="EMBL" id="CP021084">
    <property type="protein sequence ID" value="ASN83415.1"/>
    <property type="molecule type" value="Genomic_DNA"/>
</dbReference>
<evidence type="ECO:0000313" key="2">
    <source>
        <dbReference type="Proteomes" id="UP000259030"/>
    </source>
</evidence>
<keyword evidence="2" id="KW-1185">Reference proteome</keyword>
<gene>
    <name evidence="1" type="ORF">DFI_19655</name>
</gene>
<dbReference type="RefSeq" id="WP_027462848.1">
    <property type="nucleotide sequence ID" value="NZ_CP021084.1"/>
</dbReference>
<name>A0A221T3E4_9DEIO</name>
<accession>A0A221T3E4</accession>
<organism evidence="1 2">
    <name type="scientific">Deinococcus ficus</name>
    <dbReference type="NCBI Taxonomy" id="317577"/>
    <lineage>
        <taxon>Bacteria</taxon>
        <taxon>Thermotogati</taxon>
        <taxon>Deinococcota</taxon>
        <taxon>Deinococci</taxon>
        <taxon>Deinococcales</taxon>
        <taxon>Deinococcaceae</taxon>
        <taxon>Deinococcus</taxon>
    </lineage>
</organism>
<sequence>MSEVEWERGYPDALALLAEDERVRDETVWVNFTHPAEPRYLLHAVAYRDAGSYAAALEPYRKRGFVPAMPYGELAYDAKTVRPGMTAAEVDSVVQASLDSDAWPE</sequence>
<dbReference type="AlphaFoldDB" id="A0A221T3E4"/>
<reference evidence="1 2" key="1">
    <citation type="submission" date="2017-05" db="EMBL/GenBank/DDBJ databases">
        <title>The complete genome sequence of Deinococcus ficus isolated from the rhizosphere of the Ficus religiosa L. in Taiwan.</title>
        <authorList>
            <person name="Wu K.-M."/>
            <person name="Liao T.-L."/>
            <person name="Liu Y.-M."/>
            <person name="Young C.-C."/>
            <person name="Tsai S.-F."/>
        </authorList>
    </citation>
    <scope>NUCLEOTIDE SEQUENCE [LARGE SCALE GENOMIC DNA]</scope>
    <source>
        <strain evidence="1 2">CC-FR2-10</strain>
        <plasmid evidence="2">pdfi3</plasmid>
    </source>
</reference>
<keyword evidence="1" id="KW-0614">Plasmid</keyword>
<geneLocation type="plasmid" evidence="2">
    <name>pdfi3</name>
</geneLocation>
<dbReference type="KEGG" id="dfc:DFI_19655"/>
<evidence type="ECO:0000313" key="1">
    <source>
        <dbReference type="EMBL" id="ASN83415.1"/>
    </source>
</evidence>